<gene>
    <name evidence="3" type="ORF">QIS74_11597</name>
</gene>
<proteinExistence type="inferred from homology"/>
<evidence type="ECO:0000313" key="4">
    <source>
        <dbReference type="Proteomes" id="UP001327957"/>
    </source>
</evidence>
<dbReference type="InterPro" id="IPR011008">
    <property type="entry name" value="Dimeric_a/b-barrel"/>
</dbReference>
<comment type="caution">
    <text evidence="3">The sequence shown here is derived from an EMBL/GenBank/DDBJ whole genome shotgun (WGS) entry which is preliminary data.</text>
</comment>
<dbReference type="InterPro" id="IPR009799">
    <property type="entry name" value="EthD_dom"/>
</dbReference>
<dbReference type="AlphaFoldDB" id="A0AAV9T1K2"/>
<dbReference type="SUPFAM" id="SSF54909">
    <property type="entry name" value="Dimeric alpha+beta barrel"/>
    <property type="match status" value="1"/>
</dbReference>
<accession>A0AAV9T1K2</accession>
<reference evidence="3 4" key="1">
    <citation type="submission" date="2023-04" db="EMBL/GenBank/DDBJ databases">
        <title>Colletotrichum tabacum stain YC1 causing leaf anthracnose on Nicotiana tabacum(L.) cv.</title>
        <authorList>
            <person name="Ji Z."/>
            <person name="Wang M."/>
            <person name="Zhang J."/>
            <person name="Wang N."/>
            <person name="Zhou Z."/>
        </authorList>
    </citation>
    <scope>NUCLEOTIDE SEQUENCE [LARGE SCALE GENOMIC DNA]</scope>
    <source>
        <strain evidence="3 4">YC1</strain>
    </source>
</reference>
<feature type="domain" description="EthD" evidence="2">
    <location>
        <begin position="27"/>
        <end position="140"/>
    </location>
</feature>
<sequence length="183" mass="20578">MALTTSFVSGTSTGQTQLVTYLKKGANLTRAEFWDYWQTQHAPKVAPLAVHLGITRYQQVGYPLRDDDVQDQANRKQIQVSGQVLPTLVGRDEPSSEVPVEFDGIAMLLYPSVEVINAFVTHPYYTEVVEPDEHNFMDKSAFGAGMVATFRGTQIEVADDNEYVWTGDRATRQLYMDLFATYL</sequence>
<evidence type="ECO:0000256" key="1">
    <source>
        <dbReference type="ARBA" id="ARBA00005986"/>
    </source>
</evidence>
<comment type="similarity">
    <text evidence="1">Belongs to the tpcK family.</text>
</comment>
<dbReference type="Gene3D" id="3.30.70.100">
    <property type="match status" value="1"/>
</dbReference>
<dbReference type="GO" id="GO:0016491">
    <property type="term" value="F:oxidoreductase activity"/>
    <property type="evidence" value="ECO:0007669"/>
    <property type="project" value="InterPro"/>
</dbReference>
<protein>
    <recommendedName>
        <fullName evidence="2">EthD domain-containing protein</fullName>
    </recommendedName>
</protein>
<organism evidence="3 4">
    <name type="scientific">Colletotrichum tabaci</name>
    <dbReference type="NCBI Taxonomy" id="1209068"/>
    <lineage>
        <taxon>Eukaryota</taxon>
        <taxon>Fungi</taxon>
        <taxon>Dikarya</taxon>
        <taxon>Ascomycota</taxon>
        <taxon>Pezizomycotina</taxon>
        <taxon>Sordariomycetes</taxon>
        <taxon>Hypocreomycetidae</taxon>
        <taxon>Glomerellales</taxon>
        <taxon>Glomerellaceae</taxon>
        <taxon>Colletotrichum</taxon>
        <taxon>Colletotrichum destructivum species complex</taxon>
    </lineage>
</organism>
<evidence type="ECO:0000313" key="3">
    <source>
        <dbReference type="EMBL" id="KAK6210013.1"/>
    </source>
</evidence>
<dbReference type="Pfam" id="PF07110">
    <property type="entry name" value="EthD"/>
    <property type="match status" value="1"/>
</dbReference>
<keyword evidence="4" id="KW-1185">Reference proteome</keyword>
<dbReference type="EMBL" id="JASAOK010000047">
    <property type="protein sequence ID" value="KAK6210013.1"/>
    <property type="molecule type" value="Genomic_DNA"/>
</dbReference>
<evidence type="ECO:0000259" key="2">
    <source>
        <dbReference type="Pfam" id="PF07110"/>
    </source>
</evidence>
<name>A0AAV9T1K2_9PEZI</name>
<dbReference type="Proteomes" id="UP001327957">
    <property type="component" value="Unassembled WGS sequence"/>
</dbReference>